<organism evidence="2 3">
    <name type="scientific">Plakobranchus ocellatus</name>
    <dbReference type="NCBI Taxonomy" id="259542"/>
    <lineage>
        <taxon>Eukaryota</taxon>
        <taxon>Metazoa</taxon>
        <taxon>Spiralia</taxon>
        <taxon>Lophotrochozoa</taxon>
        <taxon>Mollusca</taxon>
        <taxon>Gastropoda</taxon>
        <taxon>Heterobranchia</taxon>
        <taxon>Euthyneura</taxon>
        <taxon>Panpulmonata</taxon>
        <taxon>Sacoglossa</taxon>
        <taxon>Placobranchoidea</taxon>
        <taxon>Plakobranchidae</taxon>
        <taxon>Plakobranchus</taxon>
    </lineage>
</organism>
<dbReference type="AlphaFoldDB" id="A0AAV4BI51"/>
<dbReference type="SUPFAM" id="SSF52540">
    <property type="entry name" value="P-loop containing nucleoside triphosphate hydrolases"/>
    <property type="match status" value="1"/>
</dbReference>
<dbReference type="GO" id="GO:0006044">
    <property type="term" value="P:N-acetylglucosamine metabolic process"/>
    <property type="evidence" value="ECO:0007669"/>
    <property type="project" value="TreeGrafter"/>
</dbReference>
<evidence type="ECO:0000313" key="2">
    <source>
        <dbReference type="EMBL" id="GFO20215.1"/>
    </source>
</evidence>
<feature type="compositionally biased region" description="Acidic residues" evidence="1">
    <location>
        <begin position="127"/>
        <end position="145"/>
    </location>
</feature>
<proteinExistence type="predicted"/>
<protein>
    <submittedName>
        <fullName evidence="2">Sulfotransferase</fullName>
    </submittedName>
</protein>
<feature type="region of interest" description="Disordered" evidence="1">
    <location>
        <begin position="127"/>
        <end position="173"/>
    </location>
</feature>
<keyword evidence="3" id="KW-1185">Reference proteome</keyword>
<evidence type="ECO:0000313" key="3">
    <source>
        <dbReference type="Proteomes" id="UP000735302"/>
    </source>
</evidence>
<accession>A0AAV4BI51</accession>
<dbReference type="PANTHER" id="PTHR10704">
    <property type="entry name" value="CARBOHYDRATE SULFOTRANSFERASE"/>
    <property type="match status" value="1"/>
</dbReference>
<name>A0AAV4BI51_9GAST</name>
<dbReference type="Proteomes" id="UP000735302">
    <property type="component" value="Unassembled WGS sequence"/>
</dbReference>
<comment type="caution">
    <text evidence="2">The sequence shown here is derived from an EMBL/GenBank/DDBJ whole genome shotgun (WGS) entry which is preliminary data.</text>
</comment>
<reference evidence="2 3" key="1">
    <citation type="journal article" date="2021" name="Elife">
        <title>Chloroplast acquisition without the gene transfer in kleptoplastic sea slugs, Plakobranchus ocellatus.</title>
        <authorList>
            <person name="Maeda T."/>
            <person name="Takahashi S."/>
            <person name="Yoshida T."/>
            <person name="Shimamura S."/>
            <person name="Takaki Y."/>
            <person name="Nagai Y."/>
            <person name="Toyoda A."/>
            <person name="Suzuki Y."/>
            <person name="Arimoto A."/>
            <person name="Ishii H."/>
            <person name="Satoh N."/>
            <person name="Nishiyama T."/>
            <person name="Hasebe M."/>
            <person name="Maruyama T."/>
            <person name="Minagawa J."/>
            <person name="Obokata J."/>
            <person name="Shigenobu S."/>
        </authorList>
    </citation>
    <scope>NUCLEOTIDE SEQUENCE [LARGE SCALE GENOMIC DNA]</scope>
</reference>
<evidence type="ECO:0000256" key="1">
    <source>
        <dbReference type="SAM" id="MobiDB-lite"/>
    </source>
</evidence>
<dbReference type="GO" id="GO:0006790">
    <property type="term" value="P:sulfur compound metabolic process"/>
    <property type="evidence" value="ECO:0007669"/>
    <property type="project" value="TreeGrafter"/>
</dbReference>
<dbReference type="GO" id="GO:0001517">
    <property type="term" value="F:N-acetylglucosamine 6-O-sulfotransferase activity"/>
    <property type="evidence" value="ECO:0007669"/>
    <property type="project" value="TreeGrafter"/>
</dbReference>
<sequence length="173" mass="20237">MLARYEDIVHSPIEAMEQIYNFASINFRADIQKRILRMSKNKNRPYTWREKIGAERASIVENNCGILLRTMGYRIFPDQESIMDKSFLTVEDNFAIGWPGKVDDDNNIDDCCNDCNNGVTSVAVVEYQDDDDDDEKEEDDHDDDPISIINYEEEKHTEKKKEDEDEHDNNFKT</sequence>
<dbReference type="Gene3D" id="3.40.50.300">
    <property type="entry name" value="P-loop containing nucleotide triphosphate hydrolases"/>
    <property type="match status" value="1"/>
</dbReference>
<dbReference type="PANTHER" id="PTHR10704:SF71">
    <property type="entry name" value="CARBOHYDRATE SULFOTRANSFERASE 1-LIKE"/>
    <property type="match status" value="1"/>
</dbReference>
<dbReference type="EMBL" id="BLXT01005154">
    <property type="protein sequence ID" value="GFO20215.1"/>
    <property type="molecule type" value="Genomic_DNA"/>
</dbReference>
<feature type="compositionally biased region" description="Basic and acidic residues" evidence="1">
    <location>
        <begin position="152"/>
        <end position="173"/>
    </location>
</feature>
<dbReference type="InterPro" id="IPR051135">
    <property type="entry name" value="Gal/GlcNAc/GalNAc_ST"/>
</dbReference>
<gene>
    <name evidence="2" type="ORF">PoB_004672000</name>
</gene>
<dbReference type="InterPro" id="IPR027417">
    <property type="entry name" value="P-loop_NTPase"/>
</dbReference>